<organism evidence="1 2">
    <name type="scientific">Frankliniella fusca</name>
    <dbReference type="NCBI Taxonomy" id="407009"/>
    <lineage>
        <taxon>Eukaryota</taxon>
        <taxon>Metazoa</taxon>
        <taxon>Ecdysozoa</taxon>
        <taxon>Arthropoda</taxon>
        <taxon>Hexapoda</taxon>
        <taxon>Insecta</taxon>
        <taxon>Pterygota</taxon>
        <taxon>Neoptera</taxon>
        <taxon>Paraneoptera</taxon>
        <taxon>Thysanoptera</taxon>
        <taxon>Terebrantia</taxon>
        <taxon>Thripoidea</taxon>
        <taxon>Thripidae</taxon>
        <taxon>Frankliniella</taxon>
    </lineage>
</organism>
<dbReference type="PANTHER" id="PTHR46113:SF1">
    <property type="entry name" value="PEPTIDASE M17 LEUCYL AMINOPEPTIDASE N-TERMINAL DOMAIN-CONTAINING PROTEIN"/>
    <property type="match status" value="1"/>
</dbReference>
<reference evidence="1" key="2">
    <citation type="journal article" date="2023" name="BMC Genomics">
        <title>Pest status, molecular evolution, and epigenetic factors derived from the genome assembly of Frankliniella fusca, a thysanopteran phytovirus vector.</title>
        <authorList>
            <person name="Catto M.A."/>
            <person name="Labadie P.E."/>
            <person name="Jacobson A.L."/>
            <person name="Kennedy G.G."/>
            <person name="Srinivasan R."/>
            <person name="Hunt B.G."/>
        </authorList>
    </citation>
    <scope>NUCLEOTIDE SEQUENCE</scope>
    <source>
        <strain evidence="1">PL_HMW_Pooled</strain>
    </source>
</reference>
<protein>
    <submittedName>
        <fullName evidence="1">Endonuclease 4</fullName>
    </submittedName>
</protein>
<gene>
    <name evidence="1" type="ORF">KUF71_003659</name>
</gene>
<name>A0AAE1HX88_9NEOP</name>
<proteinExistence type="predicted"/>
<dbReference type="GO" id="GO:0004519">
    <property type="term" value="F:endonuclease activity"/>
    <property type="evidence" value="ECO:0007669"/>
    <property type="project" value="UniProtKB-KW"/>
</dbReference>
<keyword evidence="1" id="KW-0255">Endonuclease</keyword>
<dbReference type="PANTHER" id="PTHR46113">
    <property type="entry name" value="SNAC DOMAIN-CONTAINING PROTEIN"/>
    <property type="match status" value="1"/>
</dbReference>
<sequence>NEKEERLAILVSSGKSEQLLGVPAITSSSGEAQSTAVVDALIEWGLTTDICAGCFDTTIRNSERFGGACVLIEKKLDKKILHLACRHHIFELTLEAAFVVALGNSKNPEILPLFAKFGNAWPEIDKDKYSPAGRQILRKFPCDSDEMIIFCKFQLKEFQPRDDYREPLELSIIYLGGLPDREISFRKPGAISKCRWMARAIYSIKIFFLNSLSLKRNELVIFATYITVWFQSPSAVSAPRVDLNYLKILKKNSKPGTLWEAALTKMLRRWYLSSDLSPLSFDDDAVSVETKREMVSALLHEDGEEDPPKRGVLTSKLIHDDLDQSSFVTKQSHFFFKALKLSVDVLLQNDPATWSNNAVYCRDQAVVRELRVVNDVAERGVKLITENANIITTNEKEKQDLLLVVAQHRKDNPHM</sequence>
<dbReference type="EMBL" id="JAHWGI010001401">
    <property type="protein sequence ID" value="KAK3929652.1"/>
    <property type="molecule type" value="Genomic_DNA"/>
</dbReference>
<evidence type="ECO:0000313" key="1">
    <source>
        <dbReference type="EMBL" id="KAK3929652.1"/>
    </source>
</evidence>
<keyword evidence="1" id="KW-0378">Hydrolase</keyword>
<feature type="non-terminal residue" evidence="1">
    <location>
        <position position="1"/>
    </location>
</feature>
<dbReference type="AlphaFoldDB" id="A0AAE1HX88"/>
<accession>A0AAE1HX88</accession>
<reference evidence="1" key="1">
    <citation type="submission" date="2021-07" db="EMBL/GenBank/DDBJ databases">
        <authorList>
            <person name="Catto M.A."/>
            <person name="Jacobson A."/>
            <person name="Kennedy G."/>
            <person name="Labadie P."/>
            <person name="Hunt B.G."/>
            <person name="Srinivasan R."/>
        </authorList>
    </citation>
    <scope>NUCLEOTIDE SEQUENCE</scope>
    <source>
        <strain evidence="1">PL_HMW_Pooled</strain>
        <tissue evidence="1">Head</tissue>
    </source>
</reference>
<comment type="caution">
    <text evidence="1">The sequence shown here is derived from an EMBL/GenBank/DDBJ whole genome shotgun (WGS) entry which is preliminary data.</text>
</comment>
<evidence type="ECO:0000313" key="2">
    <source>
        <dbReference type="Proteomes" id="UP001219518"/>
    </source>
</evidence>
<keyword evidence="2" id="KW-1185">Reference proteome</keyword>
<dbReference type="Proteomes" id="UP001219518">
    <property type="component" value="Unassembled WGS sequence"/>
</dbReference>
<keyword evidence="1" id="KW-0540">Nuclease</keyword>